<reference evidence="5 6" key="1">
    <citation type="submission" date="2019-04" db="EMBL/GenBank/DDBJ databases">
        <title>Draft genome sequences for three unisolated Alnus-infective Frankia Sp+ strains, AgTrS, AiOr and AvVan, the first sequenced Frankia strains able to sporulate in-planta.</title>
        <authorList>
            <person name="Bethencourt L."/>
            <person name="Vautrin F."/>
            <person name="Taib N."/>
            <person name="Dubost A."/>
            <person name="Castro-Garcia L."/>
            <person name="Imbaud O."/>
            <person name="Abrouk D."/>
            <person name="Fournier P."/>
            <person name="Briolay J."/>
            <person name="Nguyen A."/>
            <person name="Normand P."/>
            <person name="Fernandez M.P."/>
            <person name="Brochier-Armanet C."/>
            <person name="Herrera-Belaroussi A."/>
        </authorList>
    </citation>
    <scope>NUCLEOTIDE SEQUENCE [LARGE SCALE GENOMIC DNA]</scope>
    <source>
        <strain evidence="5 6">AvVan</strain>
    </source>
</reference>
<dbReference type="InterPro" id="IPR028098">
    <property type="entry name" value="Glyco_trans_4-like_N"/>
</dbReference>
<dbReference type="InterPro" id="IPR001296">
    <property type="entry name" value="Glyco_trans_1"/>
</dbReference>
<keyword evidence="2 5" id="KW-0808">Transferase</keyword>
<feature type="domain" description="Glycosyl transferase family 1" evidence="3">
    <location>
        <begin position="209"/>
        <end position="381"/>
    </location>
</feature>
<dbReference type="Pfam" id="PF00534">
    <property type="entry name" value="Glycos_transf_1"/>
    <property type="match status" value="1"/>
</dbReference>
<evidence type="ECO:0000313" key="6">
    <source>
        <dbReference type="Proteomes" id="UP000305282"/>
    </source>
</evidence>
<sequence>MMSAPAPTTVAVVVSHPIQHFAPLYRAVTDRNIDLRVLFLSRAGLDRYYDRGFGAQVRWNSDITAGYRHEFIADLTLRPDWQQPDASRRAAGRVWAALDRLRPECVLIYGYRHAFSLAALAWCRRRHVSALMTSDSELLGGRSAGARIVKRLALPPLLRSVDAFLTIGDNNEAYLAHYGVPRSRMFRVPLTTDEAPLRAALAQRATHRAAIRTELGIDSEALVALFSGKLISRKRPLDIADALRALAREPHGPQDREVVAIMAGDGVLRPALEAAAIELDGALRLVGFADQQRLPRLYAASDLYLHPAQRDPHPLAVKEAVLSGLPVVVSDRVGSVGPTDDVRPGRNGRVYPAGDVTALAGILGELRGSPDLLAEMAQESEKATGDIELAASVDGFLRALAFVRGR</sequence>
<dbReference type="EMBL" id="SSXH01000030">
    <property type="protein sequence ID" value="THJ75911.1"/>
    <property type="molecule type" value="Genomic_DNA"/>
</dbReference>
<dbReference type="Gene3D" id="3.40.50.2000">
    <property type="entry name" value="Glycogen Phosphorylase B"/>
    <property type="match status" value="2"/>
</dbReference>
<dbReference type="Proteomes" id="UP000305282">
    <property type="component" value="Unassembled WGS sequence"/>
</dbReference>
<dbReference type="CDD" id="cd03801">
    <property type="entry name" value="GT4_PimA-like"/>
    <property type="match status" value="1"/>
</dbReference>
<dbReference type="PANTHER" id="PTHR12526">
    <property type="entry name" value="GLYCOSYLTRANSFERASE"/>
    <property type="match status" value="1"/>
</dbReference>
<dbReference type="OrthoDB" id="509705at2"/>
<keyword evidence="6" id="KW-1185">Reference proteome</keyword>
<evidence type="ECO:0000259" key="3">
    <source>
        <dbReference type="Pfam" id="PF00534"/>
    </source>
</evidence>
<dbReference type="SUPFAM" id="SSF53756">
    <property type="entry name" value="UDP-Glycosyltransferase/glycogen phosphorylase"/>
    <property type="match status" value="1"/>
</dbReference>
<proteinExistence type="predicted"/>
<dbReference type="AlphaFoldDB" id="A0A4S5ETU4"/>
<evidence type="ECO:0000259" key="4">
    <source>
        <dbReference type="Pfam" id="PF13579"/>
    </source>
</evidence>
<organism evidence="5 6">
    <name type="scientific">Candidatus Frankia alpina</name>
    <dbReference type="NCBI Taxonomy" id="2699483"/>
    <lineage>
        <taxon>Bacteria</taxon>
        <taxon>Bacillati</taxon>
        <taxon>Actinomycetota</taxon>
        <taxon>Actinomycetes</taxon>
        <taxon>Frankiales</taxon>
        <taxon>Frankiaceae</taxon>
        <taxon>Frankia</taxon>
    </lineage>
</organism>
<name>A0A4S5ETU4_9ACTN</name>
<gene>
    <name evidence="5" type="ORF">E7Y31_02645</name>
</gene>
<evidence type="ECO:0000313" key="5">
    <source>
        <dbReference type="EMBL" id="THJ75911.1"/>
    </source>
</evidence>
<keyword evidence="1" id="KW-0328">Glycosyltransferase</keyword>
<accession>A0A4S5ETU4</accession>
<evidence type="ECO:0000256" key="1">
    <source>
        <dbReference type="ARBA" id="ARBA00022676"/>
    </source>
</evidence>
<dbReference type="Pfam" id="PF13579">
    <property type="entry name" value="Glyco_trans_4_4"/>
    <property type="match status" value="1"/>
</dbReference>
<comment type="caution">
    <text evidence="5">The sequence shown here is derived from an EMBL/GenBank/DDBJ whole genome shotgun (WGS) entry which is preliminary data.</text>
</comment>
<dbReference type="GO" id="GO:0016757">
    <property type="term" value="F:glycosyltransferase activity"/>
    <property type="evidence" value="ECO:0007669"/>
    <property type="project" value="UniProtKB-KW"/>
</dbReference>
<evidence type="ECO:0000256" key="2">
    <source>
        <dbReference type="ARBA" id="ARBA00022679"/>
    </source>
</evidence>
<protein>
    <submittedName>
        <fullName evidence="5">Glycosyltransferase family 4 protein</fullName>
    </submittedName>
</protein>
<feature type="domain" description="Glycosyltransferase subfamily 4-like N-terminal" evidence="4">
    <location>
        <begin position="74"/>
        <end position="190"/>
    </location>
</feature>